<evidence type="ECO:0000313" key="1">
    <source>
        <dbReference type="EMBL" id="GEN84800.1"/>
    </source>
</evidence>
<dbReference type="AlphaFoldDB" id="A0A511ZBI0"/>
<dbReference type="EMBL" id="BJYL01000047">
    <property type="protein sequence ID" value="GEN84800.1"/>
    <property type="molecule type" value="Genomic_DNA"/>
</dbReference>
<reference evidence="1 2" key="1">
    <citation type="submission" date="2019-07" db="EMBL/GenBank/DDBJ databases">
        <title>Whole genome shotgun sequence of Sporosarcina luteola NBRC 105378.</title>
        <authorList>
            <person name="Hosoyama A."/>
            <person name="Uohara A."/>
            <person name="Ohji S."/>
            <person name="Ichikawa N."/>
        </authorList>
    </citation>
    <scope>NUCLEOTIDE SEQUENCE [LARGE SCALE GENOMIC DNA]</scope>
    <source>
        <strain evidence="1 2">NBRC 105378</strain>
    </source>
</reference>
<accession>A0A511ZBI0</accession>
<name>A0A511ZBI0_9BACL</name>
<proteinExistence type="predicted"/>
<keyword evidence="2" id="KW-1185">Reference proteome</keyword>
<evidence type="ECO:0000313" key="2">
    <source>
        <dbReference type="Proteomes" id="UP000321901"/>
    </source>
</evidence>
<dbReference type="Proteomes" id="UP000321901">
    <property type="component" value="Unassembled WGS sequence"/>
</dbReference>
<dbReference type="InterPro" id="IPR049839">
    <property type="entry name" value="Lmo0850-like"/>
</dbReference>
<protein>
    <submittedName>
        <fullName evidence="1">Uncharacterized protein</fullName>
    </submittedName>
</protein>
<sequence length="104" mass="11819">MYKAFTKSEQFVTELKDLKVDRSGMMCIDTIWHEFHVDHETLTAQDTSTTYRKVEVEKMAKEKVDLKKIISNLAKLGVSATATKSRMEMLKALAPPANDPQIQS</sequence>
<organism evidence="1 2">
    <name type="scientific">Sporosarcina luteola</name>
    <dbReference type="NCBI Taxonomy" id="582850"/>
    <lineage>
        <taxon>Bacteria</taxon>
        <taxon>Bacillati</taxon>
        <taxon>Bacillota</taxon>
        <taxon>Bacilli</taxon>
        <taxon>Bacillales</taxon>
        <taxon>Caryophanaceae</taxon>
        <taxon>Sporosarcina</taxon>
    </lineage>
</organism>
<gene>
    <name evidence="1" type="ORF">SLU01_31120</name>
</gene>
<dbReference type="NCBIfam" id="NF040845">
    <property type="entry name" value="lmo0850_fam"/>
    <property type="match status" value="1"/>
</dbReference>
<comment type="caution">
    <text evidence="1">The sequence shown here is derived from an EMBL/GenBank/DDBJ whole genome shotgun (WGS) entry which is preliminary data.</text>
</comment>